<feature type="region of interest" description="Disordered" evidence="2">
    <location>
        <begin position="191"/>
        <end position="235"/>
    </location>
</feature>
<dbReference type="Proteomes" id="UP001576774">
    <property type="component" value="Unassembled WGS sequence"/>
</dbReference>
<accession>A0ABV4XDM3</accession>
<dbReference type="Pfam" id="PF05565">
    <property type="entry name" value="Sipho_Gp157"/>
    <property type="match status" value="1"/>
</dbReference>
<feature type="compositionally biased region" description="Polar residues" evidence="2">
    <location>
        <begin position="191"/>
        <end position="207"/>
    </location>
</feature>
<dbReference type="InterPro" id="IPR008840">
    <property type="entry name" value="Sipho_Gp157"/>
</dbReference>
<keyword evidence="1" id="KW-0175">Coiled coil</keyword>
<gene>
    <name evidence="3" type="ORF">ACE1CC_27575</name>
</gene>
<name>A0ABV4XDM3_9CYAN</name>
<evidence type="ECO:0000256" key="2">
    <source>
        <dbReference type="SAM" id="MobiDB-lite"/>
    </source>
</evidence>
<comment type="caution">
    <text evidence="3">The sequence shown here is derived from an EMBL/GenBank/DDBJ whole genome shotgun (WGS) entry which is preliminary data.</text>
</comment>
<evidence type="ECO:0000313" key="3">
    <source>
        <dbReference type="EMBL" id="MFB2880626.1"/>
    </source>
</evidence>
<organism evidence="3 4">
    <name type="scientific">Floridaenema aerugineum BLCC-F46</name>
    <dbReference type="NCBI Taxonomy" id="3153654"/>
    <lineage>
        <taxon>Bacteria</taxon>
        <taxon>Bacillati</taxon>
        <taxon>Cyanobacteriota</taxon>
        <taxon>Cyanophyceae</taxon>
        <taxon>Oscillatoriophycideae</taxon>
        <taxon>Aerosakkonematales</taxon>
        <taxon>Aerosakkonemataceae</taxon>
        <taxon>Floridanema</taxon>
        <taxon>Floridanema aerugineum</taxon>
    </lineage>
</organism>
<proteinExistence type="predicted"/>
<evidence type="ECO:0000313" key="4">
    <source>
        <dbReference type="Proteomes" id="UP001576774"/>
    </source>
</evidence>
<protein>
    <submittedName>
        <fullName evidence="3">Siphovirus Gp157 family protein</fullName>
    </submittedName>
</protein>
<evidence type="ECO:0000256" key="1">
    <source>
        <dbReference type="SAM" id="Coils"/>
    </source>
</evidence>
<keyword evidence="4" id="KW-1185">Reference proteome</keyword>
<dbReference type="RefSeq" id="WP_413273635.1">
    <property type="nucleotide sequence ID" value="NZ_JBHFNQ010000206.1"/>
</dbReference>
<dbReference type="EMBL" id="JBHFNQ010000206">
    <property type="protein sequence ID" value="MFB2880626.1"/>
    <property type="molecule type" value="Genomic_DNA"/>
</dbReference>
<feature type="compositionally biased region" description="Basic and acidic residues" evidence="2">
    <location>
        <begin position="209"/>
        <end position="223"/>
    </location>
</feature>
<sequence length="235" mass="26745">MYLAKDSLARYSIQAVQLWSQLETAETPEEEEAILKKIWENQTDQEIAADTQAELADQLDAEICAVKARLEHLVKLHNQAIEKLERWRNNLDKTLLEFHSKGVISTEIIGRSRHIQLKENPPSCEVLINPCDLPVEYRTEKLVVTPNKRKIVADWKRGIPVDGTRIERKLRVEYRIVPSNLTAATEVISQRQTASNTQENYSTIKQSTGRKEKAIAKSVDSSKKKVKARATSSKS</sequence>
<reference evidence="3 4" key="1">
    <citation type="submission" date="2024-09" db="EMBL/GenBank/DDBJ databases">
        <title>Floridaenema gen nov. (Aerosakkonemataceae, Aerosakkonematales ord. nov., Cyanobacteria) from benthic tropical and subtropical fresh waters, with the description of four new species.</title>
        <authorList>
            <person name="Moretto J.A."/>
            <person name="Berthold D.E."/>
            <person name="Lefler F.W."/>
            <person name="Huang I.-S."/>
            <person name="Laughinghouse H. IV."/>
        </authorList>
    </citation>
    <scope>NUCLEOTIDE SEQUENCE [LARGE SCALE GENOMIC DNA]</scope>
    <source>
        <strain evidence="3 4">BLCC-F46</strain>
    </source>
</reference>
<feature type="coiled-coil region" evidence="1">
    <location>
        <begin position="70"/>
        <end position="97"/>
    </location>
</feature>